<reference evidence="2 3" key="1">
    <citation type="submission" date="2020-04" db="EMBL/GenBank/DDBJ databases">
        <authorList>
            <person name="Wallbank WR R."/>
            <person name="Pardo Diaz C."/>
            <person name="Kozak K."/>
            <person name="Martin S."/>
            <person name="Jiggins C."/>
            <person name="Moest M."/>
            <person name="Warren A I."/>
            <person name="Byers J.R.P. K."/>
            <person name="Montejo-Kovacevich G."/>
            <person name="Yen C E."/>
        </authorList>
    </citation>
    <scope>NUCLEOTIDE SEQUENCE [LARGE SCALE GENOMIC DNA]</scope>
</reference>
<organism evidence="2 3">
    <name type="scientific">Arctia plantaginis</name>
    <name type="common">Wood tiger moth</name>
    <name type="synonym">Phalaena plantaginis</name>
    <dbReference type="NCBI Taxonomy" id="874455"/>
    <lineage>
        <taxon>Eukaryota</taxon>
        <taxon>Metazoa</taxon>
        <taxon>Ecdysozoa</taxon>
        <taxon>Arthropoda</taxon>
        <taxon>Hexapoda</taxon>
        <taxon>Insecta</taxon>
        <taxon>Pterygota</taxon>
        <taxon>Neoptera</taxon>
        <taxon>Endopterygota</taxon>
        <taxon>Lepidoptera</taxon>
        <taxon>Glossata</taxon>
        <taxon>Ditrysia</taxon>
        <taxon>Noctuoidea</taxon>
        <taxon>Erebidae</taxon>
        <taxon>Arctiinae</taxon>
        <taxon>Arctia</taxon>
    </lineage>
</organism>
<protein>
    <recommendedName>
        <fullName evidence="1">GAG-pre-integrase domain-containing protein</fullName>
    </recommendedName>
</protein>
<dbReference type="Proteomes" id="UP000494106">
    <property type="component" value="Unassembled WGS sequence"/>
</dbReference>
<dbReference type="InterPro" id="IPR025724">
    <property type="entry name" value="GAG-pre-integrase_dom"/>
</dbReference>
<accession>A0A8S0YXS8</accession>
<name>A0A8S0YXS8_ARCPL</name>
<comment type="caution">
    <text evidence="2">The sequence shown here is derived from an EMBL/GenBank/DDBJ whole genome shotgun (WGS) entry which is preliminary data.</text>
</comment>
<proteinExistence type="predicted"/>
<evidence type="ECO:0000313" key="2">
    <source>
        <dbReference type="EMBL" id="CAB3224497.1"/>
    </source>
</evidence>
<feature type="domain" description="GAG-pre-integrase" evidence="1">
    <location>
        <begin position="43"/>
        <end position="98"/>
    </location>
</feature>
<dbReference type="OrthoDB" id="413361at2759"/>
<keyword evidence="3" id="KW-1185">Reference proteome</keyword>
<evidence type="ECO:0000313" key="3">
    <source>
        <dbReference type="Proteomes" id="UP000494106"/>
    </source>
</evidence>
<evidence type="ECO:0000259" key="1">
    <source>
        <dbReference type="Pfam" id="PF13976"/>
    </source>
</evidence>
<dbReference type="Pfam" id="PF13976">
    <property type="entry name" value="gag_pre-integrs"/>
    <property type="match status" value="1"/>
</dbReference>
<dbReference type="EMBL" id="CADEBC010000147">
    <property type="protein sequence ID" value="CAB3224497.1"/>
    <property type="molecule type" value="Genomic_DNA"/>
</dbReference>
<sequence>MKQLSHNLLSVMKLNEKGLKVQFYTKTLISGPGVRVEGKNNGKLYTITLNLNDKSALLTEKTNSNLWHRRMGHLNYGGMKILGLPLSKERCSICMEAKGARCSFASPQNQEQRKLENWSTVILEDQSHLQTKMKKDIT</sequence>
<dbReference type="AlphaFoldDB" id="A0A8S0YXS8"/>
<gene>
    <name evidence="2" type="ORF">APLA_LOCUS2000</name>
</gene>